<reference evidence="2 3" key="1">
    <citation type="journal article" date="2016" name="Nat. Commun.">
        <title>Extremotolerant tardigrade genome and improved radiotolerance of human cultured cells by tardigrade-unique protein.</title>
        <authorList>
            <person name="Hashimoto T."/>
            <person name="Horikawa D.D."/>
            <person name="Saito Y."/>
            <person name="Kuwahara H."/>
            <person name="Kozuka-Hata H."/>
            <person name="Shin-I T."/>
            <person name="Minakuchi Y."/>
            <person name="Ohishi K."/>
            <person name="Motoyama A."/>
            <person name="Aizu T."/>
            <person name="Enomoto A."/>
            <person name="Kondo K."/>
            <person name="Tanaka S."/>
            <person name="Hara Y."/>
            <person name="Koshikawa S."/>
            <person name="Sagara H."/>
            <person name="Miura T."/>
            <person name="Yokobori S."/>
            <person name="Miyagawa K."/>
            <person name="Suzuki Y."/>
            <person name="Kubo T."/>
            <person name="Oyama M."/>
            <person name="Kohara Y."/>
            <person name="Fujiyama A."/>
            <person name="Arakawa K."/>
            <person name="Katayama T."/>
            <person name="Toyoda A."/>
            <person name="Kunieda T."/>
        </authorList>
    </citation>
    <scope>NUCLEOTIDE SEQUENCE [LARGE SCALE GENOMIC DNA]</scope>
    <source>
        <strain evidence="2 3">YOKOZUNA-1</strain>
    </source>
</reference>
<evidence type="ECO:0000256" key="1">
    <source>
        <dbReference type="SAM" id="SignalP"/>
    </source>
</evidence>
<sequence length="74" mass="7895">MRLISAMLVVVLLLCGVLQQTMALDKKGGSCEASCREAAGSSSVQCKRCCRDVRGSPQKFRGGMCQGHTCRCLA</sequence>
<feature type="signal peptide" evidence="1">
    <location>
        <begin position="1"/>
        <end position="23"/>
    </location>
</feature>
<keyword evidence="1" id="KW-0732">Signal</keyword>
<evidence type="ECO:0000313" key="3">
    <source>
        <dbReference type="Proteomes" id="UP000186922"/>
    </source>
</evidence>
<feature type="chain" id="PRO_5008897410" description="Invertebrate defensins family profile domain-containing protein" evidence="1">
    <location>
        <begin position="24"/>
        <end position="74"/>
    </location>
</feature>
<proteinExistence type="predicted"/>
<dbReference type="AlphaFoldDB" id="A0A1D1UN75"/>
<name>A0A1D1UN75_RAMVA</name>
<accession>A0A1D1UN75</accession>
<evidence type="ECO:0000313" key="2">
    <source>
        <dbReference type="EMBL" id="GAU91154.1"/>
    </source>
</evidence>
<dbReference type="EMBL" id="BDGG01000002">
    <property type="protein sequence ID" value="GAU91154.1"/>
    <property type="molecule type" value="Genomic_DNA"/>
</dbReference>
<gene>
    <name evidence="2" type="primary">RvY_03467</name>
    <name evidence="2" type="synonym">RvY_03467.2</name>
    <name evidence="2" type="ORF">RvY_03467-2</name>
</gene>
<keyword evidence="3" id="KW-1185">Reference proteome</keyword>
<evidence type="ECO:0008006" key="4">
    <source>
        <dbReference type="Google" id="ProtNLM"/>
    </source>
</evidence>
<dbReference type="Proteomes" id="UP000186922">
    <property type="component" value="Unassembled WGS sequence"/>
</dbReference>
<organism evidence="2 3">
    <name type="scientific">Ramazzottius varieornatus</name>
    <name type="common">Water bear</name>
    <name type="synonym">Tardigrade</name>
    <dbReference type="NCBI Taxonomy" id="947166"/>
    <lineage>
        <taxon>Eukaryota</taxon>
        <taxon>Metazoa</taxon>
        <taxon>Ecdysozoa</taxon>
        <taxon>Tardigrada</taxon>
        <taxon>Eutardigrada</taxon>
        <taxon>Parachela</taxon>
        <taxon>Hypsibioidea</taxon>
        <taxon>Ramazzottiidae</taxon>
        <taxon>Ramazzottius</taxon>
    </lineage>
</organism>
<protein>
    <recommendedName>
        <fullName evidence="4">Invertebrate defensins family profile domain-containing protein</fullName>
    </recommendedName>
</protein>
<comment type="caution">
    <text evidence="2">The sequence shown here is derived from an EMBL/GenBank/DDBJ whole genome shotgun (WGS) entry which is preliminary data.</text>
</comment>